<reference evidence="3" key="4">
    <citation type="submission" date="2023-06" db="EMBL/GenBank/DDBJ databases">
        <authorList>
            <person name="Spilker T."/>
        </authorList>
    </citation>
    <scope>NUCLEOTIDE SEQUENCE</scope>
    <source>
        <strain evidence="3">FLAC1071</strain>
    </source>
</reference>
<name>A0A7U5MHN7_MYCIT</name>
<dbReference type="InterPro" id="IPR000073">
    <property type="entry name" value="AB_hydrolase_1"/>
</dbReference>
<dbReference type="Proteomes" id="UP000198286">
    <property type="component" value="Chromosome"/>
</dbReference>
<dbReference type="SUPFAM" id="SSF53474">
    <property type="entry name" value="alpha/beta-Hydrolases"/>
    <property type="match status" value="1"/>
</dbReference>
<accession>A0A7U5MHN7</accession>
<dbReference type="RefSeq" id="WP_089152377.1">
    <property type="nucleotide sequence ID" value="NZ_CP015267.1"/>
</dbReference>
<evidence type="ECO:0000313" key="2">
    <source>
        <dbReference type="EMBL" id="ASL13701.1"/>
    </source>
</evidence>
<keyword evidence="2" id="KW-0378">Hydrolase</keyword>
<sequence>MPDVELSAGTVHYRDTGQGSPILFVHGILVNGTFWRNIIHLLEPQFRCIAPDLPLGGHRRPMRADADLTPRGVARLIAEFLDTLEVDNVTVVANDTGGAIAQLLLADGYPNVSRLVLTPSDSFDNFPPPSLRILKYVPRIPGLLWLGALLMRSSVVRRATFAPMSRRPIPVEVAEGWLQSFIGDRRIRADIGKFLRAMDYHETLNAAEALRNFAKPVLILWPPKLPFFPFEHARRWAELLPDATLVEVPDSFTYLPEDQPEITARAIQDFVHEHASS</sequence>
<dbReference type="Proteomes" id="UP001529272">
    <property type="component" value="Unassembled WGS sequence"/>
</dbReference>
<feature type="domain" description="AB hydrolase-1" evidence="1">
    <location>
        <begin position="22"/>
        <end position="251"/>
    </location>
</feature>
<evidence type="ECO:0000313" key="3">
    <source>
        <dbReference type="EMBL" id="MDM3925958.1"/>
    </source>
</evidence>
<proteinExistence type="predicted"/>
<evidence type="ECO:0000313" key="4">
    <source>
        <dbReference type="Proteomes" id="UP000198286"/>
    </source>
</evidence>
<keyword evidence="5" id="KW-1185">Reference proteome</keyword>
<dbReference type="PANTHER" id="PTHR43798">
    <property type="entry name" value="MONOACYLGLYCEROL LIPASE"/>
    <property type="match status" value="1"/>
</dbReference>
<reference evidence="3 5" key="3">
    <citation type="submission" date="2023-06" db="EMBL/GenBank/DDBJ databases">
        <title>Itaconate inhibition of nontuberculous mycobacteria.</title>
        <authorList>
            <person name="Breen P."/>
            <person name="Zimbric M."/>
            <person name="Caverly L."/>
        </authorList>
    </citation>
    <scope>NUCLEOTIDE SEQUENCE [LARGE SCALE GENOMIC DNA]</scope>
    <source>
        <strain evidence="3 5">FLAC1071</strain>
    </source>
</reference>
<dbReference type="GO" id="GO:0016787">
    <property type="term" value="F:hydrolase activity"/>
    <property type="evidence" value="ECO:0007669"/>
    <property type="project" value="UniProtKB-KW"/>
</dbReference>
<reference evidence="5" key="2">
    <citation type="submission" date="2023-06" db="EMBL/GenBank/DDBJ databases">
        <title>Itaconate inhibition of nontuberculous mycobacteria.</title>
        <authorList>
            <person name="Spilker T."/>
        </authorList>
    </citation>
    <scope>NUCLEOTIDE SEQUENCE [LARGE SCALE GENOMIC DNA]</scope>
    <source>
        <strain evidence="5">FLAC1071</strain>
    </source>
</reference>
<gene>
    <name evidence="2" type="ORF">MYCOZU2_01260</name>
    <name evidence="3" type="ORF">QRB35_07960</name>
</gene>
<dbReference type="Pfam" id="PF12697">
    <property type="entry name" value="Abhydrolase_6"/>
    <property type="match status" value="1"/>
</dbReference>
<dbReference type="InterPro" id="IPR029058">
    <property type="entry name" value="AB_hydrolase_fold"/>
</dbReference>
<protein>
    <submittedName>
        <fullName evidence="2">Alpha/beta fold hydrolase</fullName>
    </submittedName>
    <submittedName>
        <fullName evidence="3">Alpha/beta hydrolase</fullName>
    </submittedName>
</protein>
<reference evidence="2 4" key="1">
    <citation type="journal article" date="2017" name="Lancet Infect. Dis.">
        <title>Global outbreak of severe Mycobacterium chimaera disease after cardiac surgery: a molecular epidemiological study.</title>
        <authorList>
            <person name="van Ingen J."/>
            <person name="Kohl T."/>
            <person name="Kranzer K."/>
            <person name="Hasse B."/>
            <person name="Keller P."/>
            <person name="Szafranska A."/>
            <person name="Hillemann D."/>
            <person name="Chand M."/>
            <person name="Schreiber P."/>
            <person name="Sommerstein R."/>
            <person name="Berger C."/>
            <person name="Genoni M."/>
            <person name="Ruegg C."/>
            <person name="Troillet N."/>
            <person name="Widmer A.F."/>
            <person name="Becker S.L."/>
            <person name="Herrmann M."/>
            <person name="Eckmanns T."/>
            <person name="Haller S."/>
            <person name="Hoeller C."/>
            <person name="Debast S.B."/>
            <person name="Wolfhagen M.J."/>
            <person name="Hopman J."/>
            <person name="Kluytmans J."/>
            <person name="Langelaar M."/>
            <person name="Notermans D.W."/>
            <person name="ten Oever J."/>
            <person name="van den Barselaar P."/>
            <person name="Vonk A.B.A."/>
            <person name="Vos M.C."/>
            <person name="Ahmed N."/>
            <person name="Brown T."/>
            <person name="Crook D."/>
            <person name="Lamagni T."/>
            <person name="Phin N."/>
            <person name="Smith E.G."/>
            <person name="Zambon M."/>
            <person name="Serr A."/>
            <person name="Goetting T."/>
            <person name="Ebner W."/>
            <person name="Thuermer A."/>
            <person name="Utpatel C."/>
            <person name="Sproer C."/>
            <person name="Bunk B."/>
            <person name="Nubel U."/>
            <person name="Bloemberg G."/>
            <person name="Bottger E."/>
            <person name="Niemann S."/>
            <person name="Wagner D."/>
            <person name="Sax H."/>
        </authorList>
    </citation>
    <scope>NUCLEOTIDE SEQUENCE [LARGE SCALE GENOMIC DNA]</scope>
    <source>
        <strain evidence="2 4">ZUERICH-2</strain>
    </source>
</reference>
<organism evidence="2 4">
    <name type="scientific">Mycobacterium intracellulare subsp. chimaera</name>
    <dbReference type="NCBI Taxonomy" id="222805"/>
    <lineage>
        <taxon>Bacteria</taxon>
        <taxon>Bacillati</taxon>
        <taxon>Actinomycetota</taxon>
        <taxon>Actinomycetes</taxon>
        <taxon>Mycobacteriales</taxon>
        <taxon>Mycobacteriaceae</taxon>
        <taxon>Mycobacterium</taxon>
        <taxon>Mycobacterium avium complex (MAC)</taxon>
    </lineage>
</organism>
<dbReference type="AlphaFoldDB" id="A0A7U5MHN7"/>
<dbReference type="Gene3D" id="3.40.50.1820">
    <property type="entry name" value="alpha/beta hydrolase"/>
    <property type="match status" value="1"/>
</dbReference>
<evidence type="ECO:0000313" key="5">
    <source>
        <dbReference type="Proteomes" id="UP001529272"/>
    </source>
</evidence>
<dbReference type="EMBL" id="JASZZX010000004">
    <property type="protein sequence ID" value="MDM3925958.1"/>
    <property type="molecule type" value="Genomic_DNA"/>
</dbReference>
<dbReference type="EMBL" id="CP015267">
    <property type="protein sequence ID" value="ASL13701.1"/>
    <property type="molecule type" value="Genomic_DNA"/>
</dbReference>
<evidence type="ECO:0000259" key="1">
    <source>
        <dbReference type="Pfam" id="PF12697"/>
    </source>
</evidence>
<dbReference type="InterPro" id="IPR050266">
    <property type="entry name" value="AB_hydrolase_sf"/>
</dbReference>